<proteinExistence type="evidence at transcript level"/>
<name>B4FIK2_MAIZE</name>
<evidence type="ECO:0000313" key="2">
    <source>
        <dbReference type="EMBL" id="ACF81945.1"/>
    </source>
</evidence>
<evidence type="ECO:0000256" key="1">
    <source>
        <dbReference type="SAM" id="MobiDB-lite"/>
    </source>
</evidence>
<dbReference type="EMBL" id="BT036940">
    <property type="protein sequence ID" value="ACF81945.1"/>
    <property type="molecule type" value="mRNA"/>
</dbReference>
<reference evidence="2" key="1">
    <citation type="journal article" date="2009" name="PLoS Genet.">
        <title>Sequencing, mapping, and analysis of 27,455 maize full-length cDNAs.</title>
        <authorList>
            <person name="Soderlund C."/>
            <person name="Descour A."/>
            <person name="Kudrna D."/>
            <person name="Bomhoff M."/>
            <person name="Boyd L."/>
            <person name="Currie J."/>
            <person name="Angelova A."/>
            <person name="Collura K."/>
            <person name="Wissotski M."/>
            <person name="Ashley E."/>
            <person name="Morrow D."/>
            <person name="Fernandes J."/>
            <person name="Walbot V."/>
            <person name="Yu Y."/>
        </authorList>
    </citation>
    <scope>NUCLEOTIDE SEQUENCE</scope>
    <source>
        <strain evidence="2">B73</strain>
    </source>
</reference>
<protein>
    <submittedName>
        <fullName evidence="2">Uncharacterized protein</fullName>
    </submittedName>
</protein>
<dbReference type="AlphaFoldDB" id="B4FIK2"/>
<feature type="compositionally biased region" description="Basic and acidic residues" evidence="1">
    <location>
        <begin position="41"/>
        <end position="51"/>
    </location>
</feature>
<organism evidence="2">
    <name type="scientific">Zea mays</name>
    <name type="common">Maize</name>
    <dbReference type="NCBI Taxonomy" id="4577"/>
    <lineage>
        <taxon>Eukaryota</taxon>
        <taxon>Viridiplantae</taxon>
        <taxon>Streptophyta</taxon>
        <taxon>Embryophyta</taxon>
        <taxon>Tracheophyta</taxon>
        <taxon>Spermatophyta</taxon>
        <taxon>Magnoliopsida</taxon>
        <taxon>Liliopsida</taxon>
        <taxon>Poales</taxon>
        <taxon>Poaceae</taxon>
        <taxon>PACMAD clade</taxon>
        <taxon>Panicoideae</taxon>
        <taxon>Andropogonodae</taxon>
        <taxon>Andropogoneae</taxon>
        <taxon>Tripsacinae</taxon>
        <taxon>Zea</taxon>
    </lineage>
</organism>
<sequence>MWSNDIRICRRFETGGPSGRRVSVAACPSPDGSSAWASAKGGKERGGRRPA</sequence>
<feature type="region of interest" description="Disordered" evidence="1">
    <location>
        <begin position="15"/>
        <end position="51"/>
    </location>
</feature>
<accession>B4FIK2</accession>